<reference evidence="3" key="1">
    <citation type="journal article" date="2019" name="Int. J. Syst. Evol. Microbiol.">
        <title>The Global Catalogue of Microorganisms (GCM) 10K type strain sequencing project: providing services to taxonomists for standard genome sequencing and annotation.</title>
        <authorList>
            <consortium name="The Broad Institute Genomics Platform"/>
            <consortium name="The Broad Institute Genome Sequencing Center for Infectious Disease"/>
            <person name="Wu L."/>
            <person name="Ma J."/>
        </authorList>
    </citation>
    <scope>NUCLEOTIDE SEQUENCE [LARGE SCALE GENOMIC DNA]</scope>
    <source>
        <strain evidence="3">CGMCC 1.15288</strain>
    </source>
</reference>
<evidence type="ECO:0008006" key="4">
    <source>
        <dbReference type="Google" id="ProtNLM"/>
    </source>
</evidence>
<proteinExistence type="predicted"/>
<feature type="region of interest" description="Disordered" evidence="1">
    <location>
        <begin position="1"/>
        <end position="22"/>
    </location>
</feature>
<comment type="caution">
    <text evidence="2">The sequence shown here is derived from an EMBL/GenBank/DDBJ whole genome shotgun (WGS) entry which is preliminary data.</text>
</comment>
<evidence type="ECO:0000313" key="2">
    <source>
        <dbReference type="EMBL" id="GGH53350.1"/>
    </source>
</evidence>
<dbReference type="Pfam" id="PF12771">
    <property type="entry name" value="SusD-like_2"/>
    <property type="match status" value="1"/>
</dbReference>
<dbReference type="EMBL" id="BMIA01000006">
    <property type="protein sequence ID" value="GGH53350.1"/>
    <property type="molecule type" value="Genomic_DNA"/>
</dbReference>
<protein>
    <recommendedName>
        <fullName evidence="4">Starch-binding associating with outer membrane</fullName>
    </recommendedName>
</protein>
<dbReference type="SUPFAM" id="SSF48452">
    <property type="entry name" value="TPR-like"/>
    <property type="match status" value="1"/>
</dbReference>
<evidence type="ECO:0000313" key="3">
    <source>
        <dbReference type="Proteomes" id="UP000600214"/>
    </source>
</evidence>
<name>A0ABQ1Z7Y8_9BACT</name>
<keyword evidence="3" id="KW-1185">Reference proteome</keyword>
<accession>A0ABQ1Z7Y8</accession>
<dbReference type="InterPro" id="IPR041662">
    <property type="entry name" value="SusD-like_2"/>
</dbReference>
<sequence length="547" mass="60560">MSSCDKQDFVDTNIDPDALSSIPPENQFANASRAIQGQDFEAFYDFYTRIMPWMQYATDVRGNQGAFTTNVSNFSNRYGALYSAGTQLTDVEKLVEKMAESEQPRFVHMIRIARILKAYYAFYVSDIYGSIPYSEAFQARYGGTLKPAYDTQQALFAKLDEELKEAVSVLKQTPGAPQIALGNYDSYYNGAALKWVKAGNALRLKIALRQIKSDQAKATAVINEILAMPAADLMSANEDGWVYTASKSFTEGGNWNPTSLRATKPMVDFMWENKDPRLDAFVAPNTYTQANINLLIADKQLPAGTTEPARRYLGSYTSPDQATSPAIRARYYTTRTVKSGENSIVVDTLSYLQPRLFRPAEADANGKGGTGLVYIPVLTYSDYCFMRAEVAARGIGAGAKDWYEKGVVSSIQWYDMIGTKSQLTNYTAVTQAEIDAYLLRPAVAFDAAKALDQIASQAYLHFLKQPSEGWALWKRTGYPNATSAVALPVLTNNNAVLTIPRRAPLSLLNENDQNYANQKAAYDGMAAIPGFGKDPQDATGRVWWDKQ</sequence>
<organism evidence="2 3">
    <name type="scientific">Dyadobacter endophyticus</name>
    <dbReference type="NCBI Taxonomy" id="1749036"/>
    <lineage>
        <taxon>Bacteria</taxon>
        <taxon>Pseudomonadati</taxon>
        <taxon>Bacteroidota</taxon>
        <taxon>Cytophagia</taxon>
        <taxon>Cytophagales</taxon>
        <taxon>Spirosomataceae</taxon>
        <taxon>Dyadobacter</taxon>
    </lineage>
</organism>
<dbReference type="Proteomes" id="UP000600214">
    <property type="component" value="Unassembled WGS sequence"/>
</dbReference>
<gene>
    <name evidence="2" type="ORF">GCM10007423_58720</name>
</gene>
<dbReference type="InterPro" id="IPR011990">
    <property type="entry name" value="TPR-like_helical_dom_sf"/>
</dbReference>
<dbReference type="Gene3D" id="1.25.40.390">
    <property type="match status" value="1"/>
</dbReference>
<evidence type="ECO:0000256" key="1">
    <source>
        <dbReference type="SAM" id="MobiDB-lite"/>
    </source>
</evidence>